<dbReference type="PROSITE" id="PS01229">
    <property type="entry name" value="COF_2"/>
    <property type="match status" value="1"/>
</dbReference>
<dbReference type="AlphaFoldDB" id="A0AAX2J9F9"/>
<dbReference type="Gene3D" id="3.30.1240.10">
    <property type="match status" value="1"/>
</dbReference>
<organism evidence="1 2">
    <name type="scientific">Fusobacterium ulcerans</name>
    <dbReference type="NCBI Taxonomy" id="861"/>
    <lineage>
        <taxon>Bacteria</taxon>
        <taxon>Fusobacteriati</taxon>
        <taxon>Fusobacteriota</taxon>
        <taxon>Fusobacteriia</taxon>
        <taxon>Fusobacteriales</taxon>
        <taxon>Fusobacteriaceae</taxon>
        <taxon>Fusobacterium</taxon>
    </lineage>
</organism>
<dbReference type="SFLD" id="SFLDG01140">
    <property type="entry name" value="C2.B:_Phosphomannomutase_and_P"/>
    <property type="match status" value="1"/>
</dbReference>
<keyword evidence="1" id="KW-0378">Hydrolase</keyword>
<dbReference type="PANTHER" id="PTHR10000">
    <property type="entry name" value="PHOSPHOSERINE PHOSPHATASE"/>
    <property type="match status" value="1"/>
</dbReference>
<dbReference type="Gene3D" id="3.40.50.1000">
    <property type="entry name" value="HAD superfamily/HAD-like"/>
    <property type="match status" value="1"/>
</dbReference>
<dbReference type="EC" id="3.-.-.-" evidence="1"/>
<dbReference type="GO" id="GO:0005829">
    <property type="term" value="C:cytosol"/>
    <property type="evidence" value="ECO:0007669"/>
    <property type="project" value="TreeGrafter"/>
</dbReference>
<accession>A0AAX2J9F9</accession>
<protein>
    <submittedName>
        <fullName evidence="1">Hydrolase M6_Spy0533</fullName>
        <ecNumber evidence="1">3.-.-.-</ecNumber>
    </submittedName>
</protein>
<dbReference type="InterPro" id="IPR000150">
    <property type="entry name" value="Cof"/>
</dbReference>
<dbReference type="NCBIfam" id="TIGR01484">
    <property type="entry name" value="HAD-SF-IIB"/>
    <property type="match status" value="1"/>
</dbReference>
<dbReference type="NCBIfam" id="TIGR00099">
    <property type="entry name" value="Cof-subfamily"/>
    <property type="match status" value="1"/>
</dbReference>
<dbReference type="SUPFAM" id="SSF56784">
    <property type="entry name" value="HAD-like"/>
    <property type="match status" value="1"/>
</dbReference>
<sequence>MKLVVSDLDGTLLNMQSQITDYTKAAVKKLVSNGVEFAIATGRGRASAVKLKKDIGLDIYLICNNGANIYDKEEKSIFEKIIDKKTSHEIIRLLRERKVAYNGFIDDDFYRDEYDKNDYSRRLDFVEHVLGDIEECPALHKIIIVEDADIILKINKELREKFSDVVEITISDPECIDIVPKECSKGNALKVIAQQLGIEMNKIMAFGDGENDLDMLRKVGHPVVMENAQEIVKKEINNTAPKNIENGVALYLEKYFKL</sequence>
<dbReference type="GeneID" id="78455104"/>
<dbReference type="Proteomes" id="UP000249008">
    <property type="component" value="Chromosome 1"/>
</dbReference>
<proteinExistence type="predicted"/>
<dbReference type="RefSeq" id="WP_005978343.1">
    <property type="nucleotide sequence ID" value="NZ_CABKNW010000003.1"/>
</dbReference>
<evidence type="ECO:0000313" key="2">
    <source>
        <dbReference type="Proteomes" id="UP000249008"/>
    </source>
</evidence>
<dbReference type="SFLD" id="SFLDS00003">
    <property type="entry name" value="Haloacid_Dehalogenase"/>
    <property type="match status" value="1"/>
</dbReference>
<name>A0AAX2J9F9_9FUSO</name>
<reference evidence="1 2" key="1">
    <citation type="submission" date="2018-06" db="EMBL/GenBank/DDBJ databases">
        <authorList>
            <consortium name="Pathogen Informatics"/>
            <person name="Doyle S."/>
        </authorList>
    </citation>
    <scope>NUCLEOTIDE SEQUENCE [LARGE SCALE GENOMIC DNA]</scope>
    <source>
        <strain evidence="1 2">NCTC12112</strain>
    </source>
</reference>
<dbReference type="CDD" id="cd07516">
    <property type="entry name" value="HAD_Pase"/>
    <property type="match status" value="1"/>
</dbReference>
<evidence type="ECO:0000313" key="1">
    <source>
        <dbReference type="EMBL" id="SQJ00158.1"/>
    </source>
</evidence>
<dbReference type="InterPro" id="IPR006379">
    <property type="entry name" value="HAD-SF_hydro_IIB"/>
</dbReference>
<dbReference type="GO" id="GO:0000287">
    <property type="term" value="F:magnesium ion binding"/>
    <property type="evidence" value="ECO:0007669"/>
    <property type="project" value="TreeGrafter"/>
</dbReference>
<gene>
    <name evidence="1" type="ORF">NCTC12112_00513</name>
</gene>
<dbReference type="InterPro" id="IPR023214">
    <property type="entry name" value="HAD_sf"/>
</dbReference>
<dbReference type="PANTHER" id="PTHR10000:SF8">
    <property type="entry name" value="HAD SUPERFAMILY HYDROLASE-LIKE, TYPE 3"/>
    <property type="match status" value="1"/>
</dbReference>
<dbReference type="KEGG" id="ful:C4N20_09800"/>
<dbReference type="EMBL" id="LS483487">
    <property type="protein sequence ID" value="SQJ00158.1"/>
    <property type="molecule type" value="Genomic_DNA"/>
</dbReference>
<dbReference type="InterPro" id="IPR036412">
    <property type="entry name" value="HAD-like_sf"/>
</dbReference>
<dbReference type="Pfam" id="PF08282">
    <property type="entry name" value="Hydrolase_3"/>
    <property type="match status" value="1"/>
</dbReference>
<dbReference type="PROSITE" id="PS01228">
    <property type="entry name" value="COF_1"/>
    <property type="match status" value="1"/>
</dbReference>
<dbReference type="GO" id="GO:0016791">
    <property type="term" value="F:phosphatase activity"/>
    <property type="evidence" value="ECO:0007669"/>
    <property type="project" value="TreeGrafter"/>
</dbReference>